<evidence type="ECO:0000256" key="1">
    <source>
        <dbReference type="ARBA" id="ARBA00022617"/>
    </source>
</evidence>
<dbReference type="AlphaFoldDB" id="A0A1W1BRJ5"/>
<evidence type="ECO:0000256" key="2">
    <source>
        <dbReference type="ARBA" id="ARBA00022723"/>
    </source>
</evidence>
<keyword evidence="3" id="KW-0408">Iron</keyword>
<proteinExistence type="predicted"/>
<dbReference type="GO" id="GO:0046872">
    <property type="term" value="F:metal ion binding"/>
    <property type="evidence" value="ECO:0007669"/>
    <property type="project" value="UniProtKB-KW"/>
</dbReference>
<reference evidence="5" key="1">
    <citation type="submission" date="2016-10" db="EMBL/GenBank/DDBJ databases">
        <authorList>
            <person name="de Groot N.N."/>
        </authorList>
    </citation>
    <scope>NUCLEOTIDE SEQUENCE</scope>
</reference>
<dbReference type="EMBL" id="FPHE01000067">
    <property type="protein sequence ID" value="SFV56190.1"/>
    <property type="molecule type" value="Genomic_DNA"/>
</dbReference>
<organism evidence="5">
    <name type="scientific">hydrothermal vent metagenome</name>
    <dbReference type="NCBI Taxonomy" id="652676"/>
    <lineage>
        <taxon>unclassified sequences</taxon>
        <taxon>metagenomes</taxon>
        <taxon>ecological metagenomes</taxon>
    </lineage>
</organism>
<dbReference type="Pfam" id="PF00034">
    <property type="entry name" value="Cytochrom_C"/>
    <property type="match status" value="1"/>
</dbReference>
<dbReference type="PROSITE" id="PS51007">
    <property type="entry name" value="CYTC"/>
    <property type="match status" value="1"/>
</dbReference>
<dbReference type="Gene3D" id="1.10.760.10">
    <property type="entry name" value="Cytochrome c-like domain"/>
    <property type="match status" value="1"/>
</dbReference>
<dbReference type="GO" id="GO:0020037">
    <property type="term" value="F:heme binding"/>
    <property type="evidence" value="ECO:0007669"/>
    <property type="project" value="InterPro"/>
</dbReference>
<evidence type="ECO:0000313" key="5">
    <source>
        <dbReference type="EMBL" id="SFV56190.1"/>
    </source>
</evidence>
<dbReference type="SUPFAM" id="SSF46626">
    <property type="entry name" value="Cytochrome c"/>
    <property type="match status" value="1"/>
</dbReference>
<gene>
    <name evidence="5" type="ORF">MNB_SV-12-683</name>
</gene>
<protein>
    <submittedName>
        <fullName evidence="5">Cytochrome d1 heme region</fullName>
    </submittedName>
</protein>
<name>A0A1W1BRJ5_9ZZZZ</name>
<sequence>MRQTITLLSAIIFITMPISLFGVSGKKVFETYCWGCHHQTAVAFGPHFQEIASKRDASEIRAMIIDPASVSKILGYKRNAMPSFKLKEEELKAITDYILSYKPDNNISSVKDN</sequence>
<accession>A0A1W1BRJ5</accession>
<dbReference type="InterPro" id="IPR036909">
    <property type="entry name" value="Cyt_c-like_dom_sf"/>
</dbReference>
<keyword evidence="1" id="KW-0349">Heme</keyword>
<feature type="domain" description="Cytochrome c" evidence="4">
    <location>
        <begin position="20"/>
        <end position="102"/>
    </location>
</feature>
<keyword evidence="2" id="KW-0479">Metal-binding</keyword>
<dbReference type="GO" id="GO:0009055">
    <property type="term" value="F:electron transfer activity"/>
    <property type="evidence" value="ECO:0007669"/>
    <property type="project" value="InterPro"/>
</dbReference>
<evidence type="ECO:0000259" key="4">
    <source>
        <dbReference type="PROSITE" id="PS51007"/>
    </source>
</evidence>
<dbReference type="InterPro" id="IPR009056">
    <property type="entry name" value="Cyt_c-like_dom"/>
</dbReference>
<evidence type="ECO:0000256" key="3">
    <source>
        <dbReference type="ARBA" id="ARBA00023004"/>
    </source>
</evidence>